<organism evidence="1 2">
    <name type="scientific">Stieleria magnilauensis</name>
    <dbReference type="NCBI Taxonomy" id="2527963"/>
    <lineage>
        <taxon>Bacteria</taxon>
        <taxon>Pseudomonadati</taxon>
        <taxon>Planctomycetota</taxon>
        <taxon>Planctomycetia</taxon>
        <taxon>Pirellulales</taxon>
        <taxon>Pirellulaceae</taxon>
        <taxon>Stieleria</taxon>
    </lineage>
</organism>
<keyword evidence="1" id="KW-0966">Cell projection</keyword>
<name>A0ABX5Y625_9BACT</name>
<evidence type="ECO:0000313" key="1">
    <source>
        <dbReference type="EMBL" id="QDV88645.1"/>
    </source>
</evidence>
<keyword evidence="1" id="KW-0282">Flagellum</keyword>
<dbReference type="Proteomes" id="UP000318081">
    <property type="component" value="Chromosome"/>
</dbReference>
<evidence type="ECO:0000313" key="2">
    <source>
        <dbReference type="Proteomes" id="UP000318081"/>
    </source>
</evidence>
<sequence>MRIAANSFVAPNGFGINFRSPDVVPSEVRGGNSFSGSPASELVRLRSAVIHLKKAIDSFSGSGPLRSTPTTGSSGTQWRAFEVLSADPVMLDPLPATAATLTSTEQINTTPTSYSTRGPEFSGGTTSQATLSGIYDGSNGTDTLTFSIVAAGGLGVNKELEVRDGQGDLVDQFALPTFSQDISLEMSNGLTLDLSAGSFEVGDSFDVDVDDSIGESPRPQNPFDGIREQSPWLESGFEISDGQFEINGVSIAVSSDDSLDAVLQRIGESGAGVQAQFDAATERVVLTHQTLGAEPTIALGADTSGFLAAFKLNDAVAVGGTDEVPGQRRLLEDVEAFSTVRSGSFSVNASVVAVDIETDSLSQVIDRINFSDAGVQSGLNFASQFSIRSSDPLQALHLGSDSSGLLDALGIPEGTFEPIEQVVSRTQGVTPGRRTSRAFASQLRQLAEGLNRLYAGVDEGGFEGGYADRLRSTIGQAIASVADGESFRIGASLRLSLNSAGSQVMRVSDGSQLARSVRENADVFNAVFFGSEGLVNNLGEIASQAIAELEAVLSLPGGIVNQRA</sequence>
<dbReference type="RefSeq" id="WP_145221175.1">
    <property type="nucleotide sequence ID" value="NZ_CP036432.1"/>
</dbReference>
<dbReference type="EMBL" id="CP036432">
    <property type="protein sequence ID" value="QDV88645.1"/>
    <property type="molecule type" value="Genomic_DNA"/>
</dbReference>
<proteinExistence type="predicted"/>
<keyword evidence="2" id="KW-1185">Reference proteome</keyword>
<keyword evidence="1" id="KW-0969">Cilium</keyword>
<gene>
    <name evidence="1" type="ORF">TBK1r_76800</name>
</gene>
<accession>A0ABX5Y625</accession>
<protein>
    <submittedName>
        <fullName evidence="1">Flagellar hook-associated protein FlgL</fullName>
    </submittedName>
</protein>
<reference evidence="1 2" key="1">
    <citation type="submission" date="2019-02" db="EMBL/GenBank/DDBJ databases">
        <title>Deep-cultivation of Planctomycetes and their phenomic and genomic characterization uncovers novel biology.</title>
        <authorList>
            <person name="Wiegand S."/>
            <person name="Jogler M."/>
            <person name="Boedeker C."/>
            <person name="Pinto D."/>
            <person name="Vollmers J."/>
            <person name="Rivas-Marin E."/>
            <person name="Kohn T."/>
            <person name="Peeters S.H."/>
            <person name="Heuer A."/>
            <person name="Rast P."/>
            <person name="Oberbeckmann S."/>
            <person name="Bunk B."/>
            <person name="Jeske O."/>
            <person name="Meyerdierks A."/>
            <person name="Storesund J.E."/>
            <person name="Kallscheuer N."/>
            <person name="Luecker S."/>
            <person name="Lage O.M."/>
            <person name="Pohl T."/>
            <person name="Merkel B.J."/>
            <person name="Hornburger P."/>
            <person name="Mueller R.-W."/>
            <person name="Bruemmer F."/>
            <person name="Labrenz M."/>
            <person name="Spormann A.M."/>
            <person name="Op den Camp H."/>
            <person name="Overmann J."/>
            <person name="Amann R."/>
            <person name="Jetten M.S.M."/>
            <person name="Mascher T."/>
            <person name="Medema M.H."/>
            <person name="Devos D.P."/>
            <person name="Kaster A.-K."/>
            <person name="Ovreas L."/>
            <person name="Rohde M."/>
            <person name="Galperin M.Y."/>
            <person name="Jogler C."/>
        </authorList>
    </citation>
    <scope>NUCLEOTIDE SEQUENCE [LARGE SCALE GENOMIC DNA]</scope>
    <source>
        <strain evidence="1 2">TBK1r</strain>
    </source>
</reference>